<proteinExistence type="predicted"/>
<name>A0A1L9RCA2_ASPWE</name>
<dbReference type="GeneID" id="63752176"/>
<evidence type="ECO:0000313" key="3">
    <source>
        <dbReference type="Proteomes" id="UP000184383"/>
    </source>
</evidence>
<organism evidence="2 3">
    <name type="scientific">Aspergillus wentii DTO 134E9</name>
    <dbReference type="NCBI Taxonomy" id="1073089"/>
    <lineage>
        <taxon>Eukaryota</taxon>
        <taxon>Fungi</taxon>
        <taxon>Dikarya</taxon>
        <taxon>Ascomycota</taxon>
        <taxon>Pezizomycotina</taxon>
        <taxon>Eurotiomycetes</taxon>
        <taxon>Eurotiomycetidae</taxon>
        <taxon>Eurotiales</taxon>
        <taxon>Aspergillaceae</taxon>
        <taxon>Aspergillus</taxon>
        <taxon>Aspergillus subgen. Cremei</taxon>
    </lineage>
</organism>
<protein>
    <submittedName>
        <fullName evidence="2">Uncharacterized protein</fullName>
    </submittedName>
</protein>
<evidence type="ECO:0000313" key="2">
    <source>
        <dbReference type="EMBL" id="OJJ32555.1"/>
    </source>
</evidence>
<dbReference type="EMBL" id="KV878215">
    <property type="protein sequence ID" value="OJJ32555.1"/>
    <property type="molecule type" value="Genomic_DNA"/>
</dbReference>
<reference evidence="3" key="1">
    <citation type="journal article" date="2017" name="Genome Biol.">
        <title>Comparative genomics reveals high biological diversity and specific adaptations in the industrially and medically important fungal genus Aspergillus.</title>
        <authorList>
            <person name="de Vries R.P."/>
            <person name="Riley R."/>
            <person name="Wiebenga A."/>
            <person name="Aguilar-Osorio G."/>
            <person name="Amillis S."/>
            <person name="Uchima C.A."/>
            <person name="Anderluh G."/>
            <person name="Asadollahi M."/>
            <person name="Askin M."/>
            <person name="Barry K."/>
            <person name="Battaglia E."/>
            <person name="Bayram O."/>
            <person name="Benocci T."/>
            <person name="Braus-Stromeyer S.A."/>
            <person name="Caldana C."/>
            <person name="Canovas D."/>
            <person name="Cerqueira G.C."/>
            <person name="Chen F."/>
            <person name="Chen W."/>
            <person name="Choi C."/>
            <person name="Clum A."/>
            <person name="Dos Santos R.A."/>
            <person name="Damasio A.R."/>
            <person name="Diallinas G."/>
            <person name="Emri T."/>
            <person name="Fekete E."/>
            <person name="Flipphi M."/>
            <person name="Freyberg S."/>
            <person name="Gallo A."/>
            <person name="Gournas C."/>
            <person name="Habgood R."/>
            <person name="Hainaut M."/>
            <person name="Harispe M.L."/>
            <person name="Henrissat B."/>
            <person name="Hilden K.S."/>
            <person name="Hope R."/>
            <person name="Hossain A."/>
            <person name="Karabika E."/>
            <person name="Karaffa L."/>
            <person name="Karanyi Z."/>
            <person name="Krasevec N."/>
            <person name="Kuo A."/>
            <person name="Kusch H."/>
            <person name="LaButti K."/>
            <person name="Lagendijk E.L."/>
            <person name="Lapidus A."/>
            <person name="Levasseur A."/>
            <person name="Lindquist E."/>
            <person name="Lipzen A."/>
            <person name="Logrieco A.F."/>
            <person name="MacCabe A."/>
            <person name="Maekelae M.R."/>
            <person name="Malavazi I."/>
            <person name="Melin P."/>
            <person name="Meyer V."/>
            <person name="Mielnichuk N."/>
            <person name="Miskei M."/>
            <person name="Molnar A.P."/>
            <person name="Mule G."/>
            <person name="Ngan C.Y."/>
            <person name="Orejas M."/>
            <person name="Orosz E."/>
            <person name="Ouedraogo J.P."/>
            <person name="Overkamp K.M."/>
            <person name="Park H.-S."/>
            <person name="Perrone G."/>
            <person name="Piumi F."/>
            <person name="Punt P.J."/>
            <person name="Ram A.F."/>
            <person name="Ramon A."/>
            <person name="Rauscher S."/>
            <person name="Record E."/>
            <person name="Riano-Pachon D.M."/>
            <person name="Robert V."/>
            <person name="Roehrig J."/>
            <person name="Ruller R."/>
            <person name="Salamov A."/>
            <person name="Salih N.S."/>
            <person name="Samson R.A."/>
            <person name="Sandor E."/>
            <person name="Sanguinetti M."/>
            <person name="Schuetze T."/>
            <person name="Sepcic K."/>
            <person name="Shelest E."/>
            <person name="Sherlock G."/>
            <person name="Sophianopoulou V."/>
            <person name="Squina F.M."/>
            <person name="Sun H."/>
            <person name="Susca A."/>
            <person name="Todd R.B."/>
            <person name="Tsang A."/>
            <person name="Unkles S.E."/>
            <person name="van de Wiele N."/>
            <person name="van Rossen-Uffink D."/>
            <person name="Oliveira J.V."/>
            <person name="Vesth T.C."/>
            <person name="Visser J."/>
            <person name="Yu J.-H."/>
            <person name="Zhou M."/>
            <person name="Andersen M.R."/>
            <person name="Archer D.B."/>
            <person name="Baker S.E."/>
            <person name="Benoit I."/>
            <person name="Brakhage A.A."/>
            <person name="Braus G.H."/>
            <person name="Fischer R."/>
            <person name="Frisvad J.C."/>
            <person name="Goldman G.H."/>
            <person name="Houbraken J."/>
            <person name="Oakley B."/>
            <person name="Pocsi I."/>
            <person name="Scazzocchio C."/>
            <person name="Seiboth B."/>
            <person name="vanKuyk P.A."/>
            <person name="Wortman J."/>
            <person name="Dyer P.S."/>
            <person name="Grigoriev I.V."/>
        </authorList>
    </citation>
    <scope>NUCLEOTIDE SEQUENCE [LARGE SCALE GENOMIC DNA]</scope>
    <source>
        <strain evidence="3">DTO 134E9</strain>
    </source>
</reference>
<feature type="compositionally biased region" description="Polar residues" evidence="1">
    <location>
        <begin position="1"/>
        <end position="12"/>
    </location>
</feature>
<dbReference type="VEuPathDB" id="FungiDB:ASPWEDRAFT_44707"/>
<dbReference type="AlphaFoldDB" id="A0A1L9RCA2"/>
<dbReference type="Proteomes" id="UP000184383">
    <property type="component" value="Unassembled WGS sequence"/>
</dbReference>
<evidence type="ECO:0000256" key="1">
    <source>
        <dbReference type="SAM" id="MobiDB-lite"/>
    </source>
</evidence>
<keyword evidence="3" id="KW-1185">Reference proteome</keyword>
<accession>A0A1L9RCA2</accession>
<dbReference type="RefSeq" id="XP_040686232.1">
    <property type="nucleotide sequence ID" value="XM_040836328.1"/>
</dbReference>
<feature type="region of interest" description="Disordered" evidence="1">
    <location>
        <begin position="1"/>
        <end position="22"/>
    </location>
</feature>
<dbReference type="OrthoDB" id="76567at2759"/>
<gene>
    <name evidence="2" type="ORF">ASPWEDRAFT_44707</name>
</gene>
<sequence>MSALATGSTSPPDSGMKTTKAKTKEAAEMDRHNFLRDLPPRTPQVVATNVRTIKSAVTKHLKDDAKLQYLVVHYVPTQVVQTLVENPRSRGSTASRIFYDENLRVLVIKFLIKIYEVASRELRYRINGWGSSARPQE</sequence>